<sequence>MLNILLSLPSILKFAAASKNEGHKPQITTIGAFSASLDINN</sequence>
<name>A0A915K9L4_ROMCU</name>
<dbReference type="AlphaFoldDB" id="A0A915K9L4"/>
<evidence type="ECO:0000313" key="3">
    <source>
        <dbReference type="WBParaSite" id="nRc.2.0.1.t34593-RA"/>
    </source>
</evidence>
<reference evidence="3" key="1">
    <citation type="submission" date="2022-11" db="UniProtKB">
        <authorList>
            <consortium name="WormBaseParasite"/>
        </authorList>
    </citation>
    <scope>IDENTIFICATION</scope>
</reference>
<evidence type="ECO:0000256" key="1">
    <source>
        <dbReference type="SAM" id="SignalP"/>
    </source>
</evidence>
<evidence type="ECO:0000313" key="2">
    <source>
        <dbReference type="Proteomes" id="UP000887565"/>
    </source>
</evidence>
<dbReference type="Proteomes" id="UP000887565">
    <property type="component" value="Unplaced"/>
</dbReference>
<keyword evidence="1" id="KW-0732">Signal</keyword>
<accession>A0A915K9L4</accession>
<feature type="signal peptide" evidence="1">
    <location>
        <begin position="1"/>
        <end position="17"/>
    </location>
</feature>
<proteinExistence type="predicted"/>
<dbReference type="WBParaSite" id="nRc.2.0.1.t34593-RA">
    <property type="protein sequence ID" value="nRc.2.0.1.t34593-RA"/>
    <property type="gene ID" value="nRc.2.0.1.g34593"/>
</dbReference>
<feature type="chain" id="PRO_5037157131" evidence="1">
    <location>
        <begin position="18"/>
        <end position="41"/>
    </location>
</feature>
<organism evidence="2 3">
    <name type="scientific">Romanomermis culicivorax</name>
    <name type="common">Nematode worm</name>
    <dbReference type="NCBI Taxonomy" id="13658"/>
    <lineage>
        <taxon>Eukaryota</taxon>
        <taxon>Metazoa</taxon>
        <taxon>Ecdysozoa</taxon>
        <taxon>Nematoda</taxon>
        <taxon>Enoplea</taxon>
        <taxon>Dorylaimia</taxon>
        <taxon>Mermithida</taxon>
        <taxon>Mermithoidea</taxon>
        <taxon>Mermithidae</taxon>
        <taxon>Romanomermis</taxon>
    </lineage>
</organism>
<protein>
    <submittedName>
        <fullName evidence="3">Uncharacterized protein</fullName>
    </submittedName>
</protein>
<keyword evidence="2" id="KW-1185">Reference proteome</keyword>